<dbReference type="GO" id="GO:0000139">
    <property type="term" value="C:Golgi membrane"/>
    <property type="evidence" value="ECO:0007669"/>
    <property type="project" value="TreeGrafter"/>
</dbReference>
<evidence type="ECO:0000256" key="1">
    <source>
        <dbReference type="ARBA" id="ARBA00022737"/>
    </source>
</evidence>
<gene>
    <name evidence="3" type="ORF">LVIROSA_LOCUS2869</name>
</gene>
<evidence type="ECO:0000313" key="3">
    <source>
        <dbReference type="EMBL" id="CAH1414993.1"/>
    </source>
</evidence>
<dbReference type="PANTHER" id="PTHR24161">
    <property type="entry name" value="ANK_REP_REGION DOMAIN-CONTAINING PROTEIN-RELATED"/>
    <property type="match status" value="1"/>
</dbReference>
<dbReference type="Gene3D" id="1.25.40.20">
    <property type="entry name" value="Ankyrin repeat-containing domain"/>
    <property type="match status" value="1"/>
</dbReference>
<dbReference type="AlphaFoldDB" id="A0AAU9LRE0"/>
<reference evidence="3 4" key="1">
    <citation type="submission" date="2022-01" db="EMBL/GenBank/DDBJ databases">
        <authorList>
            <person name="Xiong W."/>
            <person name="Schranz E."/>
        </authorList>
    </citation>
    <scope>NUCLEOTIDE SEQUENCE [LARGE SCALE GENOMIC DNA]</scope>
</reference>
<dbReference type="InterPro" id="IPR036770">
    <property type="entry name" value="Ankyrin_rpt-contain_sf"/>
</dbReference>
<organism evidence="3 4">
    <name type="scientific">Lactuca virosa</name>
    <dbReference type="NCBI Taxonomy" id="75947"/>
    <lineage>
        <taxon>Eukaryota</taxon>
        <taxon>Viridiplantae</taxon>
        <taxon>Streptophyta</taxon>
        <taxon>Embryophyta</taxon>
        <taxon>Tracheophyta</taxon>
        <taxon>Spermatophyta</taxon>
        <taxon>Magnoliopsida</taxon>
        <taxon>eudicotyledons</taxon>
        <taxon>Gunneridae</taxon>
        <taxon>Pentapetalae</taxon>
        <taxon>asterids</taxon>
        <taxon>campanulids</taxon>
        <taxon>Asterales</taxon>
        <taxon>Asteraceae</taxon>
        <taxon>Cichorioideae</taxon>
        <taxon>Cichorieae</taxon>
        <taxon>Lactucinae</taxon>
        <taxon>Lactuca</taxon>
    </lineage>
</organism>
<dbReference type="SUPFAM" id="SSF48403">
    <property type="entry name" value="Ankyrin repeat"/>
    <property type="match status" value="1"/>
</dbReference>
<name>A0AAU9LRE0_9ASTR</name>
<dbReference type="GO" id="GO:0016409">
    <property type="term" value="F:palmitoyltransferase activity"/>
    <property type="evidence" value="ECO:0007669"/>
    <property type="project" value="TreeGrafter"/>
</dbReference>
<dbReference type="Pfam" id="PF12796">
    <property type="entry name" value="Ank_2"/>
    <property type="match status" value="1"/>
</dbReference>
<dbReference type="PANTHER" id="PTHR24161:SF101">
    <property type="entry name" value="PROTEIN S-ACYLTRANSFERASE 23-RELATED"/>
    <property type="match status" value="1"/>
</dbReference>
<proteinExistence type="predicted"/>
<dbReference type="InterPro" id="IPR002110">
    <property type="entry name" value="Ankyrin_rpt"/>
</dbReference>
<dbReference type="EMBL" id="CAKMRJ010000001">
    <property type="protein sequence ID" value="CAH1414993.1"/>
    <property type="molecule type" value="Genomic_DNA"/>
</dbReference>
<sequence>MPSLEIEILSVFDVFSASAYGDLLKLRKFVEDDVVSLSQPDANGYYPLQWASVNNFPDVAQYIIEAVDGVMQTALHWAAVGGSVAAAAADVLLQNGAILSNKYSSIDL</sequence>
<comment type="caution">
    <text evidence="3">The sequence shown here is derived from an EMBL/GenBank/DDBJ whole genome shotgun (WGS) entry which is preliminary data.</text>
</comment>
<keyword evidence="2" id="KW-0040">ANK repeat</keyword>
<dbReference type="Proteomes" id="UP001157418">
    <property type="component" value="Unassembled WGS sequence"/>
</dbReference>
<evidence type="ECO:0000313" key="4">
    <source>
        <dbReference type="Proteomes" id="UP001157418"/>
    </source>
</evidence>
<keyword evidence="4" id="KW-1185">Reference proteome</keyword>
<protein>
    <submittedName>
        <fullName evidence="3">Uncharacterized protein</fullName>
    </submittedName>
</protein>
<keyword evidence="1" id="KW-0677">Repeat</keyword>
<evidence type="ECO:0000256" key="2">
    <source>
        <dbReference type="ARBA" id="ARBA00023043"/>
    </source>
</evidence>
<accession>A0AAU9LRE0</accession>